<dbReference type="NCBIfam" id="TIGR02246">
    <property type="entry name" value="SgcJ/EcaC family oxidoreductase"/>
    <property type="match status" value="1"/>
</dbReference>
<dbReference type="SUPFAM" id="SSF54427">
    <property type="entry name" value="NTF2-like"/>
    <property type="match status" value="1"/>
</dbReference>
<gene>
    <name evidence="2" type="ORF">SAMN04489732_12028</name>
</gene>
<dbReference type="InterPro" id="IPR032710">
    <property type="entry name" value="NTF2-like_dom_sf"/>
</dbReference>
<dbReference type="RefSeq" id="WP_091625522.1">
    <property type="nucleotide sequence ID" value="NZ_FOEF01000020.1"/>
</dbReference>
<dbReference type="Gene3D" id="3.10.450.50">
    <property type="match status" value="1"/>
</dbReference>
<evidence type="ECO:0000313" key="3">
    <source>
        <dbReference type="Proteomes" id="UP000198582"/>
    </source>
</evidence>
<sequence length="134" mass="14390">MTTNLESDQAAVSAVPGQIVAAWAEQDGDAFARTFTPDGTMILPGVYRKGQDEIRTYMTAAFAGTLAHTRVTGAPIDLRFLTPDCALVITKGGVLAPGETEVPAERAIRATWVVVRRDDGWRLAAYQNSPVTEP</sequence>
<dbReference type="AlphaFoldDB" id="A0A1H8YJM9"/>
<dbReference type="STRING" id="394193.SAMN04489732_12028"/>
<dbReference type="OrthoDB" id="582586at2"/>
<accession>A0A1H8YJM9</accession>
<dbReference type="EMBL" id="FOEF01000020">
    <property type="protein sequence ID" value="SEP52365.1"/>
    <property type="molecule type" value="Genomic_DNA"/>
</dbReference>
<feature type="domain" description="DUF4440" evidence="1">
    <location>
        <begin position="19"/>
        <end position="123"/>
    </location>
</feature>
<dbReference type="Pfam" id="PF14534">
    <property type="entry name" value="DUF4440"/>
    <property type="match status" value="1"/>
</dbReference>
<name>A0A1H8YJM9_9PSEU</name>
<evidence type="ECO:0000259" key="1">
    <source>
        <dbReference type="Pfam" id="PF14534"/>
    </source>
</evidence>
<organism evidence="2 3">
    <name type="scientific">Amycolatopsis saalfeldensis</name>
    <dbReference type="NCBI Taxonomy" id="394193"/>
    <lineage>
        <taxon>Bacteria</taxon>
        <taxon>Bacillati</taxon>
        <taxon>Actinomycetota</taxon>
        <taxon>Actinomycetes</taxon>
        <taxon>Pseudonocardiales</taxon>
        <taxon>Pseudonocardiaceae</taxon>
        <taxon>Amycolatopsis</taxon>
    </lineage>
</organism>
<dbReference type="InterPro" id="IPR011944">
    <property type="entry name" value="Steroid_delta5-4_isomerase"/>
</dbReference>
<dbReference type="InterPro" id="IPR027843">
    <property type="entry name" value="DUF4440"/>
</dbReference>
<reference evidence="2 3" key="1">
    <citation type="submission" date="2016-10" db="EMBL/GenBank/DDBJ databases">
        <authorList>
            <person name="de Groot N.N."/>
        </authorList>
    </citation>
    <scope>NUCLEOTIDE SEQUENCE [LARGE SCALE GENOMIC DNA]</scope>
    <source>
        <strain evidence="2 3">DSM 44993</strain>
    </source>
</reference>
<keyword evidence="3" id="KW-1185">Reference proteome</keyword>
<evidence type="ECO:0000313" key="2">
    <source>
        <dbReference type="EMBL" id="SEP52365.1"/>
    </source>
</evidence>
<proteinExistence type="predicted"/>
<dbReference type="Proteomes" id="UP000198582">
    <property type="component" value="Unassembled WGS sequence"/>
</dbReference>
<protein>
    <recommendedName>
        <fullName evidence="1">DUF4440 domain-containing protein</fullName>
    </recommendedName>
</protein>